<gene>
    <name evidence="10" type="ORF">KSP40_PGU002404</name>
</gene>
<evidence type="ECO:0000256" key="9">
    <source>
        <dbReference type="ARBA" id="ARBA00023136"/>
    </source>
</evidence>
<dbReference type="EMBL" id="JBBWWR010000009">
    <property type="protein sequence ID" value="KAK8961663.1"/>
    <property type="molecule type" value="Genomic_DNA"/>
</dbReference>
<keyword evidence="2" id="KW-0597">Phosphoprotein</keyword>
<keyword evidence="7" id="KW-0067">ATP-binding</keyword>
<evidence type="ECO:0000256" key="7">
    <source>
        <dbReference type="ARBA" id="ARBA00022840"/>
    </source>
</evidence>
<organism evidence="10 11">
    <name type="scientific">Platanthera guangdongensis</name>
    <dbReference type="NCBI Taxonomy" id="2320717"/>
    <lineage>
        <taxon>Eukaryota</taxon>
        <taxon>Viridiplantae</taxon>
        <taxon>Streptophyta</taxon>
        <taxon>Embryophyta</taxon>
        <taxon>Tracheophyta</taxon>
        <taxon>Spermatophyta</taxon>
        <taxon>Magnoliopsida</taxon>
        <taxon>Liliopsida</taxon>
        <taxon>Asparagales</taxon>
        <taxon>Orchidaceae</taxon>
        <taxon>Orchidoideae</taxon>
        <taxon>Orchideae</taxon>
        <taxon>Orchidinae</taxon>
        <taxon>Platanthera</taxon>
    </lineage>
</organism>
<evidence type="ECO:0000256" key="5">
    <source>
        <dbReference type="ARBA" id="ARBA00022741"/>
    </source>
</evidence>
<accession>A0ABR2MC35</accession>
<keyword evidence="6 10" id="KW-0418">Kinase</keyword>
<comment type="subcellular location">
    <subcellularLocation>
        <location evidence="1">Membrane</location>
        <topology evidence="1">Single-pass membrane protein</topology>
    </subcellularLocation>
</comment>
<proteinExistence type="predicted"/>
<reference evidence="10 11" key="1">
    <citation type="journal article" date="2022" name="Nat. Plants">
        <title>Genomes of leafy and leafless Platanthera orchids illuminate the evolution of mycoheterotrophy.</title>
        <authorList>
            <person name="Li M.H."/>
            <person name="Liu K.W."/>
            <person name="Li Z."/>
            <person name="Lu H.C."/>
            <person name="Ye Q.L."/>
            <person name="Zhang D."/>
            <person name="Wang J.Y."/>
            <person name="Li Y.F."/>
            <person name="Zhong Z.M."/>
            <person name="Liu X."/>
            <person name="Yu X."/>
            <person name="Liu D.K."/>
            <person name="Tu X.D."/>
            <person name="Liu B."/>
            <person name="Hao Y."/>
            <person name="Liao X.Y."/>
            <person name="Jiang Y.T."/>
            <person name="Sun W.H."/>
            <person name="Chen J."/>
            <person name="Chen Y.Q."/>
            <person name="Ai Y."/>
            <person name="Zhai J.W."/>
            <person name="Wu S.S."/>
            <person name="Zhou Z."/>
            <person name="Hsiao Y.Y."/>
            <person name="Wu W.L."/>
            <person name="Chen Y.Y."/>
            <person name="Lin Y.F."/>
            <person name="Hsu J.L."/>
            <person name="Li C.Y."/>
            <person name="Wang Z.W."/>
            <person name="Zhao X."/>
            <person name="Zhong W.Y."/>
            <person name="Ma X.K."/>
            <person name="Ma L."/>
            <person name="Huang J."/>
            <person name="Chen G.Z."/>
            <person name="Huang M.Z."/>
            <person name="Huang L."/>
            <person name="Peng D.H."/>
            <person name="Luo Y.B."/>
            <person name="Zou S.Q."/>
            <person name="Chen S.P."/>
            <person name="Lan S."/>
            <person name="Tsai W.C."/>
            <person name="Van de Peer Y."/>
            <person name="Liu Z.J."/>
        </authorList>
    </citation>
    <scope>NUCLEOTIDE SEQUENCE [LARGE SCALE GENOMIC DNA]</scope>
    <source>
        <strain evidence="10">Lor288</strain>
    </source>
</reference>
<dbReference type="PANTHER" id="PTHR47984:SF14">
    <property type="entry name" value="OS01G0323000 PROTEIN"/>
    <property type="match status" value="1"/>
</dbReference>
<dbReference type="SUPFAM" id="SSF56112">
    <property type="entry name" value="Protein kinase-like (PK-like)"/>
    <property type="match status" value="1"/>
</dbReference>
<evidence type="ECO:0000256" key="1">
    <source>
        <dbReference type="ARBA" id="ARBA00004167"/>
    </source>
</evidence>
<keyword evidence="11" id="KW-1185">Reference proteome</keyword>
<evidence type="ECO:0000313" key="11">
    <source>
        <dbReference type="Proteomes" id="UP001412067"/>
    </source>
</evidence>
<keyword evidence="3" id="KW-0808">Transferase</keyword>
<protein>
    <submittedName>
        <fullName evidence="10">Serine/threonine-protein kinase</fullName>
    </submittedName>
</protein>
<dbReference type="Proteomes" id="UP001412067">
    <property type="component" value="Unassembled WGS sequence"/>
</dbReference>
<dbReference type="GO" id="GO:0016301">
    <property type="term" value="F:kinase activity"/>
    <property type="evidence" value="ECO:0007669"/>
    <property type="project" value="UniProtKB-KW"/>
</dbReference>
<dbReference type="Gene3D" id="3.30.200.20">
    <property type="entry name" value="Phosphorylase Kinase, domain 1"/>
    <property type="match status" value="1"/>
</dbReference>
<dbReference type="InterPro" id="IPR011009">
    <property type="entry name" value="Kinase-like_dom_sf"/>
</dbReference>
<keyword evidence="9" id="KW-0472">Membrane</keyword>
<evidence type="ECO:0000256" key="6">
    <source>
        <dbReference type="ARBA" id="ARBA00022777"/>
    </source>
</evidence>
<comment type="caution">
    <text evidence="10">The sequence shown here is derived from an EMBL/GenBank/DDBJ whole genome shotgun (WGS) entry which is preliminary data.</text>
</comment>
<evidence type="ECO:0000256" key="3">
    <source>
        <dbReference type="ARBA" id="ARBA00022679"/>
    </source>
</evidence>
<evidence type="ECO:0000313" key="10">
    <source>
        <dbReference type="EMBL" id="KAK8961663.1"/>
    </source>
</evidence>
<evidence type="ECO:0000256" key="2">
    <source>
        <dbReference type="ARBA" id="ARBA00022553"/>
    </source>
</evidence>
<keyword evidence="5" id="KW-0547">Nucleotide-binding</keyword>
<keyword evidence="8" id="KW-1133">Transmembrane helix</keyword>
<name>A0ABR2MC35_9ASPA</name>
<sequence length="114" mass="12660">MAIGDNAYRAVGHIGWGRWCTLAELEAAIDDFLRWNVIGDGGHNVAYRGVLPDLTIFAVKNLLNKKQVSIPLMLAVEIIDICSRFRLHLVRQWRVDSAGRNGVFESEGEVAAPN</sequence>
<keyword evidence="4" id="KW-0812">Transmembrane</keyword>
<evidence type="ECO:0000256" key="4">
    <source>
        <dbReference type="ARBA" id="ARBA00022692"/>
    </source>
</evidence>
<dbReference type="InterPro" id="IPR052232">
    <property type="entry name" value="RLK_Ser/Thr-Kinase"/>
</dbReference>
<evidence type="ECO:0000256" key="8">
    <source>
        <dbReference type="ARBA" id="ARBA00022989"/>
    </source>
</evidence>
<dbReference type="PANTHER" id="PTHR47984">
    <property type="entry name" value="OS01G0323000 PROTEIN"/>
    <property type="match status" value="1"/>
</dbReference>